<keyword evidence="1" id="KW-0802">TPR repeat</keyword>
<protein>
    <recommendedName>
        <fullName evidence="4">Tetratricopeptide repeat protein</fullName>
    </recommendedName>
</protein>
<sequence>MKKLTLLLFLICSQLFGQNMSKEEFQKDRFNLGISFLTKGENERAIKLFNHALHIITDNKLGQIAFKKCDSLKPIIRKKLNQDIIGNWKKIHKGSNWGIPDENGIIGEMITINENEILFFELYKNAKEWCLVKTEPIVFCKKAEEGSEIYDVTFTEITFKNKEVWQFYIEEKSGLLKTFLFGHESDDTLSQIICGGISEEYFKLE</sequence>
<dbReference type="PROSITE" id="PS50005">
    <property type="entry name" value="TPR"/>
    <property type="match status" value="1"/>
</dbReference>
<evidence type="ECO:0000313" key="3">
    <source>
        <dbReference type="Proteomes" id="UP001398556"/>
    </source>
</evidence>
<evidence type="ECO:0000256" key="1">
    <source>
        <dbReference type="PROSITE-ProRule" id="PRU00339"/>
    </source>
</evidence>
<evidence type="ECO:0008006" key="4">
    <source>
        <dbReference type="Google" id="ProtNLM"/>
    </source>
</evidence>
<dbReference type="RefSeq" id="WP_341698898.1">
    <property type="nucleotide sequence ID" value="NZ_JBBYHU010000001.1"/>
</dbReference>
<proteinExistence type="predicted"/>
<organism evidence="2 3">
    <name type="scientific">Flavobacterium flavipallidum</name>
    <dbReference type="NCBI Taxonomy" id="3139140"/>
    <lineage>
        <taxon>Bacteria</taxon>
        <taxon>Pseudomonadati</taxon>
        <taxon>Bacteroidota</taxon>
        <taxon>Flavobacteriia</taxon>
        <taxon>Flavobacteriales</taxon>
        <taxon>Flavobacteriaceae</taxon>
        <taxon>Flavobacterium</taxon>
    </lineage>
</organism>
<name>A0ABU9HI04_9FLAO</name>
<comment type="caution">
    <text evidence="2">The sequence shown here is derived from an EMBL/GenBank/DDBJ whole genome shotgun (WGS) entry which is preliminary data.</text>
</comment>
<accession>A0ABU9HI04</accession>
<dbReference type="InterPro" id="IPR019734">
    <property type="entry name" value="TPR_rpt"/>
</dbReference>
<dbReference type="Proteomes" id="UP001398556">
    <property type="component" value="Unassembled WGS sequence"/>
</dbReference>
<dbReference type="EMBL" id="JBBYHU010000001">
    <property type="protein sequence ID" value="MEL1239621.1"/>
    <property type="molecule type" value="Genomic_DNA"/>
</dbReference>
<evidence type="ECO:0000313" key="2">
    <source>
        <dbReference type="EMBL" id="MEL1239621.1"/>
    </source>
</evidence>
<gene>
    <name evidence="2" type="ORF">AAEO59_01025</name>
</gene>
<keyword evidence="3" id="KW-1185">Reference proteome</keyword>
<feature type="repeat" description="TPR" evidence="1">
    <location>
        <begin position="26"/>
        <end position="59"/>
    </location>
</feature>
<reference evidence="2 3" key="1">
    <citation type="submission" date="2024-04" db="EMBL/GenBank/DDBJ databases">
        <title>Flavobacterium sp. DGU99 16S ribosomal RNA gene Genome sequencing and assembly.</title>
        <authorList>
            <person name="Park S."/>
        </authorList>
    </citation>
    <scope>NUCLEOTIDE SEQUENCE [LARGE SCALE GENOMIC DNA]</scope>
    <source>
        <strain evidence="2 3">DGU99</strain>
    </source>
</reference>